<evidence type="ECO:0000256" key="1">
    <source>
        <dbReference type="ARBA" id="ARBA00022723"/>
    </source>
</evidence>
<dbReference type="Gene3D" id="3.40.50.1400">
    <property type="match status" value="2"/>
</dbReference>
<proteinExistence type="predicted"/>
<evidence type="ECO:0000256" key="2">
    <source>
        <dbReference type="ARBA" id="ARBA00023239"/>
    </source>
</evidence>
<dbReference type="SUPFAM" id="SSF53800">
    <property type="entry name" value="Chelatase"/>
    <property type="match status" value="1"/>
</dbReference>
<reference evidence="3 4" key="1">
    <citation type="journal article" date="2019" name="Int. J. Syst. Evol. Microbiol.">
        <title>The Global Catalogue of Microorganisms (GCM) 10K type strain sequencing project: providing services to taxonomists for standard genome sequencing and annotation.</title>
        <authorList>
            <consortium name="The Broad Institute Genomics Platform"/>
            <consortium name="The Broad Institute Genome Sequencing Center for Infectious Disease"/>
            <person name="Wu L."/>
            <person name="Ma J."/>
        </authorList>
    </citation>
    <scope>NUCLEOTIDE SEQUENCE [LARGE SCALE GENOMIC DNA]</scope>
    <source>
        <strain evidence="3 4">JCM 15749</strain>
    </source>
</reference>
<dbReference type="Proteomes" id="UP001501480">
    <property type="component" value="Unassembled WGS sequence"/>
</dbReference>
<protein>
    <submittedName>
        <fullName evidence="3">Sirohydrochlorin chelatase</fullName>
    </submittedName>
</protein>
<keyword evidence="1" id="KW-0479">Metal-binding</keyword>
<comment type="caution">
    <text evidence="3">The sequence shown here is derived from an EMBL/GenBank/DDBJ whole genome shotgun (WGS) entry which is preliminary data.</text>
</comment>
<evidence type="ECO:0000313" key="4">
    <source>
        <dbReference type="Proteomes" id="UP001501480"/>
    </source>
</evidence>
<name>A0ABN2VXS4_9ACTN</name>
<dbReference type="InterPro" id="IPR050963">
    <property type="entry name" value="Sirohydro_Cobaltochel/CbiX"/>
</dbReference>
<dbReference type="PANTHER" id="PTHR33542">
    <property type="entry name" value="SIROHYDROCHLORIN FERROCHELATASE, CHLOROPLASTIC"/>
    <property type="match status" value="1"/>
</dbReference>
<keyword evidence="4" id="KW-1185">Reference proteome</keyword>
<dbReference type="Pfam" id="PF01903">
    <property type="entry name" value="CbiX"/>
    <property type="match status" value="1"/>
</dbReference>
<dbReference type="CDD" id="cd03416">
    <property type="entry name" value="CbiX_SirB_N"/>
    <property type="match status" value="1"/>
</dbReference>
<accession>A0ABN2VXS4</accession>
<dbReference type="InterPro" id="IPR002762">
    <property type="entry name" value="CbiX-like"/>
</dbReference>
<dbReference type="RefSeq" id="WP_344325776.1">
    <property type="nucleotide sequence ID" value="NZ_BAAAPY010000003.1"/>
</dbReference>
<evidence type="ECO:0000313" key="3">
    <source>
        <dbReference type="EMBL" id="GAA2074513.1"/>
    </source>
</evidence>
<sequence length="239" mass="24405">MTPALVATSHGTSSPAGRRAVAALVEAVRRRLPHVQVHDAFVDVQTPTPDDVVAHLGRPAVVVPLLLAPGFHVRVDVARAASAPGCTAAATLGPDDRLVGVLVRRLLAAGACDEDVVVLASAGSSDPVAQACFETVARDLSAAIGQIVPVGYVGGTGRPLADVVAAARVDGSDRRVVATSLLLAPGFFQDRVAAADVDVVTRPLLDDGPVDPRLVDLVVDRYAAAVTTSPAQRGWSGTG</sequence>
<gene>
    <name evidence="3" type="ORF">GCM10009821_11660</name>
</gene>
<keyword evidence="2" id="KW-0456">Lyase</keyword>
<dbReference type="EMBL" id="BAAAPY010000003">
    <property type="protein sequence ID" value="GAA2074513.1"/>
    <property type="molecule type" value="Genomic_DNA"/>
</dbReference>
<dbReference type="PANTHER" id="PTHR33542:SF5">
    <property type="entry name" value="FERROCHELATASE CHE1"/>
    <property type="match status" value="1"/>
</dbReference>
<organism evidence="3 4">
    <name type="scientific">Aeromicrobium halocynthiae</name>
    <dbReference type="NCBI Taxonomy" id="560557"/>
    <lineage>
        <taxon>Bacteria</taxon>
        <taxon>Bacillati</taxon>
        <taxon>Actinomycetota</taxon>
        <taxon>Actinomycetes</taxon>
        <taxon>Propionibacteriales</taxon>
        <taxon>Nocardioidaceae</taxon>
        <taxon>Aeromicrobium</taxon>
    </lineage>
</organism>